<evidence type="ECO:0000259" key="11">
    <source>
        <dbReference type="Pfam" id="PF00692"/>
    </source>
</evidence>
<feature type="region of interest" description="Disordered" evidence="10">
    <location>
        <begin position="140"/>
        <end position="163"/>
    </location>
</feature>
<comment type="pathway">
    <text evidence="2 9">Pyrimidine metabolism; dUMP biosynthesis; dUMP from dCTP (dUTP route): step 2/2.</text>
</comment>
<dbReference type="SUPFAM" id="SSF51283">
    <property type="entry name" value="dUTPase-like"/>
    <property type="match status" value="1"/>
</dbReference>
<dbReference type="GO" id="GO:0046081">
    <property type="term" value="P:dUTP catabolic process"/>
    <property type="evidence" value="ECO:0007669"/>
    <property type="project" value="UniProtKB-UniRule"/>
</dbReference>
<dbReference type="UniPathway" id="UPA00610">
    <property type="reaction ID" value="UER00666"/>
</dbReference>
<dbReference type="PANTHER" id="PTHR11241">
    <property type="entry name" value="DEOXYURIDINE 5'-TRIPHOSPHATE NUCLEOTIDOHYDROLASE"/>
    <property type="match status" value="1"/>
</dbReference>
<dbReference type="CDD" id="cd07557">
    <property type="entry name" value="trimeric_dUTPase"/>
    <property type="match status" value="1"/>
</dbReference>
<feature type="domain" description="dUTPase-like" evidence="11">
    <location>
        <begin position="14"/>
        <end position="142"/>
    </location>
</feature>
<evidence type="ECO:0000256" key="10">
    <source>
        <dbReference type="SAM" id="MobiDB-lite"/>
    </source>
</evidence>
<gene>
    <name evidence="12" type="ORF">GSOID_T00008904001</name>
</gene>
<dbReference type="InParanoid" id="E4WVJ8"/>
<dbReference type="NCBIfam" id="TIGR00576">
    <property type="entry name" value="dut"/>
    <property type="match status" value="1"/>
</dbReference>
<comment type="catalytic activity">
    <reaction evidence="7 9">
        <text>dUTP + H2O = dUMP + diphosphate + H(+)</text>
        <dbReference type="Rhea" id="RHEA:10248"/>
        <dbReference type="ChEBI" id="CHEBI:15377"/>
        <dbReference type="ChEBI" id="CHEBI:15378"/>
        <dbReference type="ChEBI" id="CHEBI:33019"/>
        <dbReference type="ChEBI" id="CHEBI:61555"/>
        <dbReference type="ChEBI" id="CHEBI:246422"/>
        <dbReference type="EC" id="3.6.1.23"/>
    </reaction>
</comment>
<dbReference type="InterPro" id="IPR036157">
    <property type="entry name" value="dUTPase-like_sf"/>
</dbReference>
<name>E4WVJ8_OIKDI</name>
<dbReference type="InterPro" id="IPR033704">
    <property type="entry name" value="dUTPase_trimeric"/>
</dbReference>
<dbReference type="Proteomes" id="UP000001307">
    <property type="component" value="Unassembled WGS sequence"/>
</dbReference>
<dbReference type="InterPro" id="IPR029054">
    <property type="entry name" value="dUTPase-like"/>
</dbReference>
<evidence type="ECO:0000256" key="5">
    <source>
        <dbReference type="ARBA" id="ARBA00022842"/>
    </source>
</evidence>
<evidence type="ECO:0000256" key="9">
    <source>
        <dbReference type="RuleBase" id="RU367024"/>
    </source>
</evidence>
<evidence type="ECO:0000256" key="4">
    <source>
        <dbReference type="ARBA" id="ARBA00022801"/>
    </source>
</evidence>
<dbReference type="FunCoup" id="E4WVJ8">
    <property type="interactions" value="547"/>
</dbReference>
<dbReference type="PANTHER" id="PTHR11241:SF0">
    <property type="entry name" value="DEOXYURIDINE 5'-TRIPHOSPHATE NUCLEOTIDOHYDROLASE"/>
    <property type="match status" value="1"/>
</dbReference>
<comment type="similarity">
    <text evidence="3 9">Belongs to the dUTPase family.</text>
</comment>
<comment type="function">
    <text evidence="8">Catalyzes the cleavage of 2'-deoxyuridine 5'-triphosphate (dUTP) into 2'-deoxyuridine 5'-monophosphate (dUMP) and inorganic pyrophosphate and through its action efficiently prevents uracil misincorporation into DNA and at the same time provides dUMP, the substrate for de novo thymidylate biosynthesis. Inhibits peroxisome proliferator-activated receptor (PPAR) activity by binding of its N-terminal to PPAR, preventing the latter's dimerization with retinoid X receptor. Essential for embryonic development.</text>
</comment>
<dbReference type="EMBL" id="FN653017">
    <property type="protein sequence ID" value="CBY21151.1"/>
    <property type="molecule type" value="Genomic_DNA"/>
</dbReference>
<dbReference type="GO" id="GO:0006226">
    <property type="term" value="P:dUMP biosynthetic process"/>
    <property type="evidence" value="ECO:0007669"/>
    <property type="project" value="UniProtKB-UniRule"/>
</dbReference>
<organism evidence="12">
    <name type="scientific">Oikopleura dioica</name>
    <name type="common">Tunicate</name>
    <dbReference type="NCBI Taxonomy" id="34765"/>
    <lineage>
        <taxon>Eukaryota</taxon>
        <taxon>Metazoa</taxon>
        <taxon>Chordata</taxon>
        <taxon>Tunicata</taxon>
        <taxon>Appendicularia</taxon>
        <taxon>Copelata</taxon>
        <taxon>Oikopleuridae</taxon>
        <taxon>Oikopleura</taxon>
    </lineage>
</organism>
<evidence type="ECO:0000256" key="6">
    <source>
        <dbReference type="ARBA" id="ARBA00023080"/>
    </source>
</evidence>
<evidence type="ECO:0000256" key="3">
    <source>
        <dbReference type="ARBA" id="ARBA00006581"/>
    </source>
</evidence>
<keyword evidence="4 9" id="KW-0378">Hydrolase</keyword>
<accession>E4WVJ8</accession>
<dbReference type="EC" id="3.6.1.23" evidence="9"/>
<comment type="cofactor">
    <cofactor evidence="1 9">
        <name>Mg(2+)</name>
        <dbReference type="ChEBI" id="CHEBI:18420"/>
    </cofactor>
</comment>
<evidence type="ECO:0000256" key="8">
    <source>
        <dbReference type="ARBA" id="ARBA00057946"/>
    </source>
</evidence>
<dbReference type="GO" id="GO:0004170">
    <property type="term" value="F:dUTP diphosphatase activity"/>
    <property type="evidence" value="ECO:0007669"/>
    <property type="project" value="UniProtKB-UniRule"/>
</dbReference>
<evidence type="ECO:0000313" key="13">
    <source>
        <dbReference type="Proteomes" id="UP000001307"/>
    </source>
</evidence>
<keyword evidence="9" id="KW-0479">Metal-binding</keyword>
<dbReference type="AlphaFoldDB" id="E4WVJ8"/>
<keyword evidence="13" id="KW-1185">Reference proteome</keyword>
<evidence type="ECO:0000313" key="12">
    <source>
        <dbReference type="EMBL" id="CBY21151.1"/>
    </source>
</evidence>
<proteinExistence type="inferred from homology"/>
<dbReference type="Pfam" id="PF00692">
    <property type="entry name" value="dUTPase"/>
    <property type="match status" value="1"/>
</dbReference>
<dbReference type="Gene3D" id="2.70.40.10">
    <property type="match status" value="1"/>
</dbReference>
<keyword evidence="5 9" id="KW-0460">Magnesium</keyword>
<dbReference type="InterPro" id="IPR008181">
    <property type="entry name" value="dUTPase"/>
</dbReference>
<comment type="function">
    <text evidence="9">Involved in nucleotide metabolism via production of dUMP, the immediate precursor of thymidine nucleotides, and decreases the intracellular concentration of dUTP so that uracil cannot be incorporated into DNA.</text>
</comment>
<dbReference type="OrthoDB" id="419889at2759"/>
<keyword evidence="6 9" id="KW-0546">Nucleotide metabolism</keyword>
<reference evidence="12" key="1">
    <citation type="journal article" date="2010" name="Science">
        <title>Plasticity of animal genome architecture unmasked by rapid evolution of a pelagic tunicate.</title>
        <authorList>
            <person name="Denoeud F."/>
            <person name="Henriet S."/>
            <person name="Mungpakdee S."/>
            <person name="Aury J.M."/>
            <person name="Da Silva C."/>
            <person name="Brinkmann H."/>
            <person name="Mikhaleva J."/>
            <person name="Olsen L.C."/>
            <person name="Jubin C."/>
            <person name="Canestro C."/>
            <person name="Bouquet J.M."/>
            <person name="Danks G."/>
            <person name="Poulain J."/>
            <person name="Campsteijn C."/>
            <person name="Adamski M."/>
            <person name="Cross I."/>
            <person name="Yadetie F."/>
            <person name="Muffato M."/>
            <person name="Louis A."/>
            <person name="Butcher S."/>
            <person name="Tsagkogeorga G."/>
            <person name="Konrad A."/>
            <person name="Singh S."/>
            <person name="Jensen M.F."/>
            <person name="Cong E.H."/>
            <person name="Eikeseth-Otteraa H."/>
            <person name="Noel B."/>
            <person name="Anthouard V."/>
            <person name="Porcel B.M."/>
            <person name="Kachouri-Lafond R."/>
            <person name="Nishino A."/>
            <person name="Ugolini M."/>
            <person name="Chourrout P."/>
            <person name="Nishida H."/>
            <person name="Aasland R."/>
            <person name="Huzurbazar S."/>
            <person name="Westhof E."/>
            <person name="Delsuc F."/>
            <person name="Lehrach H."/>
            <person name="Reinhardt R."/>
            <person name="Weissenbach J."/>
            <person name="Roy S.W."/>
            <person name="Artiguenave F."/>
            <person name="Postlethwait J.H."/>
            <person name="Manak J.R."/>
            <person name="Thompson E.M."/>
            <person name="Jaillon O."/>
            <person name="Du Pasquier L."/>
            <person name="Boudinot P."/>
            <person name="Liberles D.A."/>
            <person name="Volff J.N."/>
            <person name="Philippe H."/>
            <person name="Lenhard B."/>
            <person name="Roest Crollius H."/>
            <person name="Wincker P."/>
            <person name="Chourrout D."/>
        </authorList>
    </citation>
    <scope>NUCLEOTIDE SEQUENCE [LARGE SCALE GENOMIC DNA]</scope>
</reference>
<dbReference type="NCBIfam" id="NF001862">
    <property type="entry name" value="PRK00601.1"/>
    <property type="match status" value="1"/>
</dbReference>
<protein>
    <recommendedName>
        <fullName evidence="9">Deoxyuridine 5'-triphosphate nucleotidohydrolase</fullName>
        <shortName evidence="9">dUTPase</shortName>
        <ecNumber evidence="9">3.6.1.23</ecNumber>
    </recommendedName>
    <alternativeName>
        <fullName evidence="9">dUTP pyrophosphatase</fullName>
    </alternativeName>
</protein>
<evidence type="ECO:0000256" key="7">
    <source>
        <dbReference type="ARBA" id="ARBA00047686"/>
    </source>
</evidence>
<dbReference type="GO" id="GO:0000287">
    <property type="term" value="F:magnesium ion binding"/>
    <property type="evidence" value="ECO:0007669"/>
    <property type="project" value="UniProtKB-UniRule"/>
</dbReference>
<evidence type="ECO:0000256" key="1">
    <source>
        <dbReference type="ARBA" id="ARBA00001946"/>
    </source>
</evidence>
<evidence type="ECO:0000256" key="2">
    <source>
        <dbReference type="ARBA" id="ARBA00005142"/>
    </source>
</evidence>
<dbReference type="FunFam" id="2.70.40.10:FF:000004">
    <property type="entry name" value="Deoxyuridine triphosphatase"/>
    <property type="match status" value="1"/>
</dbReference>
<sequence>MSIEMKFHKLSENAMTPARGSDYAAGLDLFSAEEKVIQAKGRALIKTDIQVALPDGCYGRIAPRSGLAYKKGIDVGAGVVDQDYRGNVGVILFNFGEEEFKVEKGDRIAQFILERIWMPVLVESSEKLEETVRGEAGFGSTGVKKMKIDNDAENRQPLAENKL</sequence>